<evidence type="ECO:0000313" key="11">
    <source>
        <dbReference type="Proteomes" id="UP001597229"/>
    </source>
</evidence>
<proteinExistence type="inferred from homology"/>
<dbReference type="PROSITE" id="PS50885">
    <property type="entry name" value="HAMP"/>
    <property type="match status" value="2"/>
</dbReference>
<dbReference type="SUPFAM" id="SSF158472">
    <property type="entry name" value="HAMP domain-like"/>
    <property type="match status" value="1"/>
</dbReference>
<dbReference type="PANTHER" id="PTHR32089">
    <property type="entry name" value="METHYL-ACCEPTING CHEMOTAXIS PROTEIN MCPB"/>
    <property type="match status" value="1"/>
</dbReference>
<keyword evidence="3 5" id="KW-0807">Transducer</keyword>
<sequence>MSAPGRRQDSHRPPLRRRITLVQKLWAMVGLGVVVLLVVAVAAAMQVSDVVHHAGANRTGAAVSSKLNAGYQEWLLQRAKTGEYVATVATGASEDAADKVYAAAEGHYDTALEKYRQGLELDDQDVAGKYLGELVDRTKEYHSYLERIRTAAQAGDVDKMVALMLKAEADPATAIDTFYNEADDFTDASVASQVDDVEGAAGVLRTLMLVVAFLGLLMFVLAGWAVVRSIAAPLRKVVTSLAAIAAGDRSQRVQHPNDDEIGAIAVAVDHVIEALDAADAATRQAEAERIARAEDEKRALEERTRMEREAAEAESRREEERRAAQQAEEQREREIADERAAQERARLEEEAARSRAAAEAAAETAARVEVVKDYLATVSRGDLTRELALSGDDNVGAMAESVRALVTSLRSSMTRIGETASSVAAASEELTAVSADMGRSADDASGRMGSVSAAAAQVSGSVQTVASAAEEMSASIAEIARSASRASTVAAEAVERARTATGTVEALGTSSVEIGQVIKVITSIAQQTNLLALNATIEAARAGEAGKGFAVVANEVRDLAAATATATDEIGQLIEAIQRDSAGAAAALTEVGEVIVTINEIQATIAAAVEEQTATTNEISRSVTEAASGTNGIAADAAVAAEAAASTQVGADGTSGAASSLAELAAELDGLVRQFTC</sequence>
<comment type="similarity">
    <text evidence="4">Belongs to the methyl-accepting chemotaxis (MCP) protein family.</text>
</comment>
<keyword evidence="11" id="KW-1185">Reference proteome</keyword>
<dbReference type="Pfam" id="PF00015">
    <property type="entry name" value="MCPsignal"/>
    <property type="match status" value="1"/>
</dbReference>
<dbReference type="SMART" id="SM00304">
    <property type="entry name" value="HAMP"/>
    <property type="match status" value="2"/>
</dbReference>
<dbReference type="PRINTS" id="PR00260">
    <property type="entry name" value="CHEMTRNSDUCR"/>
</dbReference>
<feature type="domain" description="HAMP" evidence="9">
    <location>
        <begin position="362"/>
        <end position="414"/>
    </location>
</feature>
<name>A0ABW3VVH3_9ACTN</name>
<evidence type="ECO:0000256" key="1">
    <source>
        <dbReference type="ARBA" id="ARBA00022692"/>
    </source>
</evidence>
<evidence type="ECO:0000256" key="3">
    <source>
        <dbReference type="ARBA" id="ARBA00023224"/>
    </source>
</evidence>
<evidence type="ECO:0000256" key="4">
    <source>
        <dbReference type="ARBA" id="ARBA00029447"/>
    </source>
</evidence>
<evidence type="ECO:0000313" key="10">
    <source>
        <dbReference type="EMBL" id="MFD1246577.1"/>
    </source>
</evidence>
<dbReference type="InterPro" id="IPR004089">
    <property type="entry name" value="MCPsignal_dom"/>
</dbReference>
<dbReference type="Pfam" id="PF00672">
    <property type="entry name" value="HAMP"/>
    <property type="match status" value="2"/>
</dbReference>
<reference evidence="11" key="1">
    <citation type="journal article" date="2019" name="Int. J. Syst. Evol. Microbiol.">
        <title>The Global Catalogue of Microorganisms (GCM) 10K type strain sequencing project: providing services to taxonomists for standard genome sequencing and annotation.</title>
        <authorList>
            <consortium name="The Broad Institute Genomics Platform"/>
            <consortium name="The Broad Institute Genome Sequencing Center for Infectious Disease"/>
            <person name="Wu L."/>
            <person name="Ma J."/>
        </authorList>
    </citation>
    <scope>NUCLEOTIDE SEQUENCE [LARGE SCALE GENOMIC DNA]</scope>
    <source>
        <strain evidence="11">CCUG 52478</strain>
    </source>
</reference>
<keyword evidence="2 7" id="KW-1133">Transmembrane helix</keyword>
<dbReference type="Gene3D" id="6.10.340.10">
    <property type="match status" value="1"/>
</dbReference>
<evidence type="ECO:0000256" key="2">
    <source>
        <dbReference type="ARBA" id="ARBA00022989"/>
    </source>
</evidence>
<feature type="region of interest" description="Disordered" evidence="6">
    <location>
        <begin position="298"/>
        <end position="341"/>
    </location>
</feature>
<dbReference type="RefSeq" id="WP_367920034.1">
    <property type="nucleotide sequence ID" value="NZ_BAABAC010000025.1"/>
</dbReference>
<feature type="domain" description="Methyl-accepting transducer" evidence="8">
    <location>
        <begin position="419"/>
        <end position="648"/>
    </location>
</feature>
<accession>A0ABW3VVH3</accession>
<comment type="caution">
    <text evidence="10">The sequence shown here is derived from an EMBL/GenBank/DDBJ whole genome shotgun (WGS) entry which is preliminary data.</text>
</comment>
<feature type="domain" description="HAMP" evidence="9">
    <location>
        <begin position="228"/>
        <end position="280"/>
    </location>
</feature>
<evidence type="ECO:0000259" key="8">
    <source>
        <dbReference type="PROSITE" id="PS50111"/>
    </source>
</evidence>
<keyword evidence="1 7" id="KW-0812">Transmembrane</keyword>
<dbReference type="InterPro" id="IPR003660">
    <property type="entry name" value="HAMP_dom"/>
</dbReference>
<dbReference type="EMBL" id="JBHTLX010000004">
    <property type="protein sequence ID" value="MFD1246577.1"/>
    <property type="molecule type" value="Genomic_DNA"/>
</dbReference>
<protein>
    <submittedName>
        <fullName evidence="10">Methyl-accepting chemotaxis protein</fullName>
    </submittedName>
</protein>
<organism evidence="10 11">
    <name type="scientific">Nocardioides ginsengisoli</name>
    <dbReference type="NCBI Taxonomy" id="363868"/>
    <lineage>
        <taxon>Bacteria</taxon>
        <taxon>Bacillati</taxon>
        <taxon>Actinomycetota</taxon>
        <taxon>Actinomycetes</taxon>
        <taxon>Propionibacteriales</taxon>
        <taxon>Nocardioidaceae</taxon>
        <taxon>Nocardioides</taxon>
    </lineage>
</organism>
<keyword evidence="7" id="KW-0472">Membrane</keyword>
<evidence type="ECO:0000259" key="9">
    <source>
        <dbReference type="PROSITE" id="PS50885"/>
    </source>
</evidence>
<dbReference type="SMART" id="SM00283">
    <property type="entry name" value="MA"/>
    <property type="match status" value="1"/>
</dbReference>
<feature type="transmembrane region" description="Helical" evidence="7">
    <location>
        <begin position="21"/>
        <end position="45"/>
    </location>
</feature>
<dbReference type="PANTHER" id="PTHR32089:SF112">
    <property type="entry name" value="LYSOZYME-LIKE PROTEIN-RELATED"/>
    <property type="match status" value="1"/>
</dbReference>
<gene>
    <name evidence="10" type="ORF">ACFQ3F_02130</name>
</gene>
<dbReference type="Gene3D" id="1.10.287.950">
    <property type="entry name" value="Methyl-accepting chemotaxis protein"/>
    <property type="match status" value="1"/>
</dbReference>
<dbReference type="CDD" id="cd06225">
    <property type="entry name" value="HAMP"/>
    <property type="match status" value="1"/>
</dbReference>
<evidence type="ECO:0000256" key="7">
    <source>
        <dbReference type="SAM" id="Phobius"/>
    </source>
</evidence>
<feature type="transmembrane region" description="Helical" evidence="7">
    <location>
        <begin position="207"/>
        <end position="227"/>
    </location>
</feature>
<evidence type="ECO:0000256" key="5">
    <source>
        <dbReference type="PROSITE-ProRule" id="PRU00284"/>
    </source>
</evidence>
<dbReference type="InterPro" id="IPR004090">
    <property type="entry name" value="Chemotax_Me-accpt_rcpt"/>
</dbReference>
<dbReference type="SUPFAM" id="SSF58104">
    <property type="entry name" value="Methyl-accepting chemotaxis protein (MCP) signaling domain"/>
    <property type="match status" value="1"/>
</dbReference>
<evidence type="ECO:0000256" key="6">
    <source>
        <dbReference type="SAM" id="MobiDB-lite"/>
    </source>
</evidence>
<dbReference type="Proteomes" id="UP001597229">
    <property type="component" value="Unassembled WGS sequence"/>
</dbReference>
<dbReference type="PROSITE" id="PS50111">
    <property type="entry name" value="CHEMOTAXIS_TRANSDUC_2"/>
    <property type="match status" value="1"/>
</dbReference>